<reference evidence="2 3" key="1">
    <citation type="submission" date="2020-06" db="EMBL/GenBank/DDBJ databases">
        <title>Oricola thermophila sp. nov. isolated from a tidal sediments.</title>
        <authorList>
            <person name="Kwon K.K."/>
            <person name="Yang S.-H."/>
            <person name="Park M.-J."/>
        </authorList>
    </citation>
    <scope>NUCLEOTIDE SEQUENCE [LARGE SCALE GENOMIC DNA]</scope>
    <source>
        <strain evidence="2 3">MEBiC13590</strain>
    </source>
</reference>
<accession>A0A6N1VDV0</accession>
<evidence type="ECO:0000256" key="1">
    <source>
        <dbReference type="SAM" id="MobiDB-lite"/>
    </source>
</evidence>
<organism evidence="2 3">
    <name type="scientific">Oricola thermophila</name>
    <dbReference type="NCBI Taxonomy" id="2742145"/>
    <lineage>
        <taxon>Bacteria</taxon>
        <taxon>Pseudomonadati</taxon>
        <taxon>Pseudomonadota</taxon>
        <taxon>Alphaproteobacteria</taxon>
        <taxon>Hyphomicrobiales</taxon>
        <taxon>Ahrensiaceae</taxon>
        <taxon>Oricola</taxon>
    </lineage>
</organism>
<feature type="compositionally biased region" description="Low complexity" evidence="1">
    <location>
        <begin position="61"/>
        <end position="70"/>
    </location>
</feature>
<sequence length="70" mass="6860">MSTTEDRDLEGITLGAGNSVAANSALQIIDPWPSGVQDTDLVVPAERGGTEATGNGGSNAGSGATTSLAE</sequence>
<proteinExistence type="predicted"/>
<dbReference type="Proteomes" id="UP000509367">
    <property type="component" value="Chromosome"/>
</dbReference>
<keyword evidence="3" id="KW-1185">Reference proteome</keyword>
<dbReference type="AlphaFoldDB" id="A0A6N1VDV0"/>
<dbReference type="KEGG" id="orm:HTY61_04585"/>
<evidence type="ECO:0000313" key="3">
    <source>
        <dbReference type="Proteomes" id="UP000509367"/>
    </source>
</evidence>
<name>A0A6N1VDV0_9HYPH</name>
<evidence type="ECO:0000313" key="2">
    <source>
        <dbReference type="EMBL" id="QKV17785.1"/>
    </source>
</evidence>
<gene>
    <name evidence="2" type="ORF">HTY61_04585</name>
</gene>
<dbReference type="EMBL" id="CP054836">
    <property type="protein sequence ID" value="QKV17785.1"/>
    <property type="molecule type" value="Genomic_DNA"/>
</dbReference>
<protein>
    <submittedName>
        <fullName evidence="2">Uncharacterized protein</fullName>
    </submittedName>
</protein>
<feature type="region of interest" description="Disordered" evidence="1">
    <location>
        <begin position="45"/>
        <end position="70"/>
    </location>
</feature>
<dbReference type="RefSeq" id="WP_175275682.1">
    <property type="nucleotide sequence ID" value="NZ_CP054836.1"/>
</dbReference>